<dbReference type="PROSITE" id="PS00801">
    <property type="entry name" value="TRANSKETOLASE_1"/>
    <property type="match status" value="1"/>
</dbReference>
<reference evidence="8" key="1">
    <citation type="submission" date="2017-09" db="EMBL/GenBank/DDBJ databases">
        <title>Depth-based differentiation of microbial function through sediment-hosted aquifers and enrichment of novel symbionts in the deep terrestrial subsurface.</title>
        <authorList>
            <person name="Probst A.J."/>
            <person name="Ladd B."/>
            <person name="Jarett J.K."/>
            <person name="Geller-Mcgrath D.E."/>
            <person name="Sieber C.M.K."/>
            <person name="Emerson J.B."/>
            <person name="Anantharaman K."/>
            <person name="Thomas B.C."/>
            <person name="Malmstrom R."/>
            <person name="Stieglmeier M."/>
            <person name="Klingl A."/>
            <person name="Woyke T."/>
            <person name="Ryan C.M."/>
            <person name="Banfield J.F."/>
        </authorList>
    </citation>
    <scope>NUCLEOTIDE SEQUENCE [LARGE SCALE GENOMIC DNA]</scope>
</reference>
<dbReference type="CDD" id="cd02012">
    <property type="entry name" value="TPP_TK"/>
    <property type="match status" value="1"/>
</dbReference>
<keyword evidence="4" id="KW-0479">Metal-binding</keyword>
<evidence type="ECO:0000256" key="4">
    <source>
        <dbReference type="ARBA" id="ARBA00022723"/>
    </source>
</evidence>
<protein>
    <submittedName>
        <fullName evidence="7">Transketolase</fullName>
    </submittedName>
</protein>
<dbReference type="InterPro" id="IPR005474">
    <property type="entry name" value="Transketolase_N"/>
</dbReference>
<dbReference type="Gene3D" id="3.40.50.970">
    <property type="match status" value="1"/>
</dbReference>
<evidence type="ECO:0000256" key="2">
    <source>
        <dbReference type="ARBA" id="ARBA00007131"/>
    </source>
</evidence>
<comment type="cofactor">
    <cofactor evidence="1">
        <name>thiamine diphosphate</name>
        <dbReference type="ChEBI" id="CHEBI:58937"/>
    </cofactor>
</comment>
<accession>A0A2M7BUS7</accession>
<organism evidence="7 8">
    <name type="scientific">Candidatus Portnoybacteria bacterium CG03_land_8_20_14_0_80_41_10</name>
    <dbReference type="NCBI Taxonomy" id="1974808"/>
    <lineage>
        <taxon>Bacteria</taxon>
        <taxon>Candidatus Portnoyibacteriota</taxon>
    </lineage>
</organism>
<dbReference type="InterPro" id="IPR049557">
    <property type="entry name" value="Transketolase_CS"/>
</dbReference>
<feature type="domain" description="Transketolase N-terminal" evidence="6">
    <location>
        <begin position="7"/>
        <end position="269"/>
    </location>
</feature>
<dbReference type="Proteomes" id="UP000229894">
    <property type="component" value="Unassembled WGS sequence"/>
</dbReference>
<comment type="caution">
    <text evidence="7">The sequence shown here is derived from an EMBL/GenBank/DDBJ whole genome shotgun (WGS) entry which is preliminary data.</text>
</comment>
<evidence type="ECO:0000256" key="3">
    <source>
        <dbReference type="ARBA" id="ARBA00022679"/>
    </source>
</evidence>
<dbReference type="AlphaFoldDB" id="A0A2M7BUS7"/>
<evidence type="ECO:0000313" key="8">
    <source>
        <dbReference type="Proteomes" id="UP000229894"/>
    </source>
</evidence>
<keyword evidence="3" id="KW-0808">Transferase</keyword>
<keyword evidence="5" id="KW-0786">Thiamine pyrophosphate</keyword>
<evidence type="ECO:0000256" key="1">
    <source>
        <dbReference type="ARBA" id="ARBA00001964"/>
    </source>
</evidence>
<evidence type="ECO:0000259" key="6">
    <source>
        <dbReference type="Pfam" id="PF00456"/>
    </source>
</evidence>
<dbReference type="PANTHER" id="PTHR47514">
    <property type="entry name" value="TRANSKETOLASE N-TERMINAL SECTION-RELATED"/>
    <property type="match status" value="1"/>
</dbReference>
<dbReference type="PANTHER" id="PTHR47514:SF1">
    <property type="entry name" value="TRANSKETOLASE N-TERMINAL SECTION-RELATED"/>
    <property type="match status" value="1"/>
</dbReference>
<sequence length="283" mass="31671">MTEKELKKICNTVRQDIISMIAEAKSGHPGGSLSIVEILVALYFGGILNHNPKKPKWEERDRFFLSKAHACPALYSVLARAGYLPIKELKTLRKLGSRLQGHLDRVKLPYVESSAGALAEGLSLGIGAALAAKFSHKKWWTYVLMSDGEQQEGQTMEAMMFAKQYKIDNLTGIIDVNGLQIDDWTIEEMGGAFLKERYQAFGWHVLDIDGHNIEQIIEACQTAKSIHKQPTVILARTTKGQGVSFMENKVEWHGQAPDKKQAQAALKELKQEAKEIEKIKEVI</sequence>
<name>A0A2M7BUS7_9BACT</name>
<dbReference type="Pfam" id="PF00456">
    <property type="entry name" value="Transketolase_N"/>
    <property type="match status" value="1"/>
</dbReference>
<dbReference type="GO" id="GO:0046872">
    <property type="term" value="F:metal ion binding"/>
    <property type="evidence" value="ECO:0007669"/>
    <property type="project" value="UniProtKB-KW"/>
</dbReference>
<dbReference type="InterPro" id="IPR029061">
    <property type="entry name" value="THDP-binding"/>
</dbReference>
<evidence type="ECO:0000313" key="7">
    <source>
        <dbReference type="EMBL" id="PIV10332.1"/>
    </source>
</evidence>
<gene>
    <name evidence="7" type="ORF">COS49_01075</name>
</gene>
<dbReference type="EMBL" id="PEUX01000025">
    <property type="protein sequence ID" value="PIV10332.1"/>
    <property type="molecule type" value="Genomic_DNA"/>
</dbReference>
<evidence type="ECO:0000256" key="5">
    <source>
        <dbReference type="ARBA" id="ARBA00023052"/>
    </source>
</evidence>
<comment type="similarity">
    <text evidence="2">Belongs to the transketolase family.</text>
</comment>
<proteinExistence type="inferred from homology"/>
<dbReference type="SUPFAM" id="SSF52518">
    <property type="entry name" value="Thiamin diphosphate-binding fold (THDP-binding)"/>
    <property type="match status" value="1"/>
</dbReference>
<dbReference type="GO" id="GO:0016740">
    <property type="term" value="F:transferase activity"/>
    <property type="evidence" value="ECO:0007669"/>
    <property type="project" value="UniProtKB-KW"/>
</dbReference>